<evidence type="ECO:0000313" key="2">
    <source>
        <dbReference type="Proteomes" id="UP000001733"/>
    </source>
</evidence>
<organism evidence="1 2">
    <name type="scientific">Dictyoglomus thermophilum (strain ATCC 35947 / DSM 3960 / H-6-12)</name>
    <dbReference type="NCBI Taxonomy" id="309799"/>
    <lineage>
        <taxon>Bacteria</taxon>
        <taxon>Pseudomonadati</taxon>
        <taxon>Dictyoglomota</taxon>
        <taxon>Dictyoglomia</taxon>
        <taxon>Dictyoglomales</taxon>
        <taxon>Dictyoglomaceae</taxon>
        <taxon>Dictyoglomus</taxon>
    </lineage>
</organism>
<dbReference type="HOGENOM" id="CLU_3342945_0_0_0"/>
<gene>
    <name evidence="1" type="ordered locus">DICTH_0268</name>
</gene>
<evidence type="ECO:0000313" key="1">
    <source>
        <dbReference type="EMBL" id="ACI18746.1"/>
    </source>
</evidence>
<dbReference type="PaxDb" id="309799-DICTH_0268"/>
<reference evidence="1 2" key="1">
    <citation type="journal article" date="2014" name="Genome Announc.">
        <title>Complete Genome Sequence of the Extreme Thermophile Dictyoglomus thermophilum H-6-12.</title>
        <authorList>
            <person name="Coil D.A."/>
            <person name="Badger J.H."/>
            <person name="Forberger H.C."/>
            <person name="Riggs F."/>
            <person name="Madupu R."/>
            <person name="Fedorova N."/>
            <person name="Ward N."/>
            <person name="Robb F.T."/>
            <person name="Eisen J.A."/>
        </authorList>
    </citation>
    <scope>NUCLEOTIDE SEQUENCE [LARGE SCALE GENOMIC DNA]</scope>
    <source>
        <strain evidence="2">ATCC 35947 / DSM 3960 / H-6-12</strain>
    </source>
</reference>
<dbReference type="Proteomes" id="UP000001733">
    <property type="component" value="Chromosome"/>
</dbReference>
<dbReference type="EMBL" id="CP001146">
    <property type="protein sequence ID" value="ACI18746.1"/>
    <property type="molecule type" value="Genomic_DNA"/>
</dbReference>
<dbReference type="KEGG" id="dth:DICTH_0268"/>
<accession>B5YC43</accession>
<keyword evidence="2" id="KW-1185">Reference proteome</keyword>
<name>B5YC43_DICT6</name>
<proteinExistence type="predicted"/>
<dbReference type="STRING" id="309799.DICTH_0268"/>
<protein>
    <submittedName>
        <fullName evidence="1">Uncharacterized protein</fullName>
    </submittedName>
</protein>
<sequence>MIFLDIKEILYTIIINKLNKIFKSKIGGTKNEKDYFF</sequence>
<dbReference type="AlphaFoldDB" id="B5YC43"/>